<protein>
    <submittedName>
        <fullName evidence="2">Uncharacterized protein</fullName>
    </submittedName>
</protein>
<evidence type="ECO:0000313" key="3">
    <source>
        <dbReference type="Proteomes" id="UP001187192"/>
    </source>
</evidence>
<reference evidence="2" key="1">
    <citation type="submission" date="2023-07" db="EMBL/GenBank/DDBJ databases">
        <title>draft genome sequence of fig (Ficus carica).</title>
        <authorList>
            <person name="Takahashi T."/>
            <person name="Nishimura K."/>
        </authorList>
    </citation>
    <scope>NUCLEOTIDE SEQUENCE</scope>
</reference>
<comment type="caution">
    <text evidence="2">The sequence shown here is derived from an EMBL/GenBank/DDBJ whole genome shotgun (WGS) entry which is preliminary data.</text>
</comment>
<feature type="region of interest" description="Disordered" evidence="1">
    <location>
        <begin position="1"/>
        <end position="41"/>
    </location>
</feature>
<sequence length="49" mass="5162">MSSSAILRPQAPREELPDCRPCVKPTGTPHGTSDRSDVVETSAAAIVRA</sequence>
<organism evidence="2 3">
    <name type="scientific">Ficus carica</name>
    <name type="common">Common fig</name>
    <dbReference type="NCBI Taxonomy" id="3494"/>
    <lineage>
        <taxon>Eukaryota</taxon>
        <taxon>Viridiplantae</taxon>
        <taxon>Streptophyta</taxon>
        <taxon>Embryophyta</taxon>
        <taxon>Tracheophyta</taxon>
        <taxon>Spermatophyta</taxon>
        <taxon>Magnoliopsida</taxon>
        <taxon>eudicotyledons</taxon>
        <taxon>Gunneridae</taxon>
        <taxon>Pentapetalae</taxon>
        <taxon>rosids</taxon>
        <taxon>fabids</taxon>
        <taxon>Rosales</taxon>
        <taxon>Moraceae</taxon>
        <taxon>Ficeae</taxon>
        <taxon>Ficus</taxon>
    </lineage>
</organism>
<name>A0AA88ECD9_FICCA</name>
<accession>A0AA88ECD9</accession>
<evidence type="ECO:0000256" key="1">
    <source>
        <dbReference type="SAM" id="MobiDB-lite"/>
    </source>
</evidence>
<keyword evidence="3" id="KW-1185">Reference proteome</keyword>
<dbReference type="AlphaFoldDB" id="A0AA88ECD9"/>
<gene>
    <name evidence="2" type="ORF">TIFTF001_053449</name>
</gene>
<proteinExistence type="predicted"/>
<dbReference type="EMBL" id="BTGU01012746">
    <property type="protein sequence ID" value="GMN71775.1"/>
    <property type="molecule type" value="Genomic_DNA"/>
</dbReference>
<dbReference type="Proteomes" id="UP001187192">
    <property type="component" value="Unassembled WGS sequence"/>
</dbReference>
<evidence type="ECO:0000313" key="2">
    <source>
        <dbReference type="EMBL" id="GMN71775.1"/>
    </source>
</evidence>